<dbReference type="InterPro" id="IPR000219">
    <property type="entry name" value="DH_dom"/>
</dbReference>
<dbReference type="FunFam" id="1.20.900.10:FF:000008">
    <property type="entry name" value="rho guanine nucleotide exchange factor 25"/>
    <property type="match status" value="1"/>
</dbReference>
<dbReference type="InterPro" id="IPR036028">
    <property type="entry name" value="SH3-like_dom_sf"/>
</dbReference>
<dbReference type="InterPro" id="IPR055251">
    <property type="entry name" value="SOS1_NGEF_PH"/>
</dbReference>
<feature type="region of interest" description="Disordered" evidence="6">
    <location>
        <begin position="15"/>
        <end position="34"/>
    </location>
</feature>
<comment type="caution">
    <text evidence="10">The sequence shown here is derived from an EMBL/GenBank/DDBJ whole genome shotgun (WGS) entry which is preliminary data.</text>
</comment>
<feature type="compositionally biased region" description="Low complexity" evidence="6">
    <location>
        <begin position="803"/>
        <end position="822"/>
    </location>
</feature>
<feature type="region of interest" description="Disordered" evidence="6">
    <location>
        <begin position="745"/>
        <end position="864"/>
    </location>
</feature>
<evidence type="ECO:0000256" key="2">
    <source>
        <dbReference type="ARBA" id="ARBA00022443"/>
    </source>
</evidence>
<name>A0AAV2ANM0_9ARAC</name>
<dbReference type="InterPro" id="IPR001452">
    <property type="entry name" value="SH3_domain"/>
</dbReference>
<dbReference type="PANTHER" id="PTHR22826">
    <property type="entry name" value="RHO GUANINE EXCHANGE FACTOR-RELATED"/>
    <property type="match status" value="1"/>
</dbReference>
<dbReference type="Pfam" id="PF22697">
    <property type="entry name" value="SOS1_NGEF_PH"/>
    <property type="match status" value="1"/>
</dbReference>
<keyword evidence="3" id="KW-0963">Cytoplasm</keyword>
<dbReference type="SMART" id="SM00326">
    <property type="entry name" value="SH3"/>
    <property type="match status" value="1"/>
</dbReference>
<keyword evidence="4" id="KW-0344">Guanine-nucleotide releasing factor</keyword>
<feature type="domain" description="SH3" evidence="7">
    <location>
        <begin position="53"/>
        <end position="117"/>
    </location>
</feature>
<feature type="compositionally biased region" description="Low complexity" evidence="6">
    <location>
        <begin position="657"/>
        <end position="674"/>
    </location>
</feature>
<evidence type="ECO:0000259" key="9">
    <source>
        <dbReference type="PROSITE" id="PS50010"/>
    </source>
</evidence>
<dbReference type="InterPro" id="IPR011993">
    <property type="entry name" value="PH-like_dom_sf"/>
</dbReference>
<protein>
    <recommendedName>
        <fullName evidence="12">Triple functional domain protein</fullName>
    </recommendedName>
</protein>
<dbReference type="Gene3D" id="2.30.29.30">
    <property type="entry name" value="Pleckstrin-homology domain (PH domain)/Phosphotyrosine-binding domain (PTB)"/>
    <property type="match status" value="1"/>
</dbReference>
<dbReference type="Proteomes" id="UP001497382">
    <property type="component" value="Unassembled WGS sequence"/>
</dbReference>
<dbReference type="InterPro" id="IPR001849">
    <property type="entry name" value="PH_domain"/>
</dbReference>
<sequence length="864" mass="96532">MRKLSLNWFRSLSYSPPDANRQDGSGTAKNSDYTRMRHYSTIPEDRRKETAKISKDVIRVVKSHTASPNSDELSVNCGERLHLVETEEKRPMWSLVQRISDDARGWVPSACLRSPSVSSISSPNISSSLKPESPPVSSEVGFVSYADSSSSSSKLRGNFRKWLCNPVRKLSHGRLDRTPGDVGNVCAKKHSSDFKVVISKEEMGNKSSSPGPPVNITNEDGECEAQTEENEVEDNVFIPNEEKSEVSNTNENDDLVASDDQTGNDTLPGTSPSEEPEDSLSQEGSPFLEGPNGLIPTNEEEHEKALVKRRFVLQELVDTERDYVRDLGLLVEGYLNLMRTNEIPVPEDLKDGKDKIVFGNIEAIYEWHRDSFCAEIEKCLEEPQRLGLLFRRYERRLSMYVVYCQNKPKSEYIVSEYLDTFFEEARQKLGHKLQIPDLLIKPVQRIMKYQLLLKDILKYTEKAGLEEEAQNLRKAVQIMHVVPKAANDMMNVGRLQGFDGKITAQGKLLQQGILMVSDPSTGKMKERQVFLFEQIIIFSDFIGPKSQFSAPVYIYKNHIQVNKMALEERSEDGDPTKFVLKSKDPLQSGLTFVIQGRTGEERNEWVANLRAILDTQLDFLRALQSPIAYQKELTKDISAPELGSLWNPSLRKTLSHPAAAHKSVKSPSASSGVSLTSKSLRYPGRDKKVSDMMEIKNAAVVPGVHLSEEAVSGKSFESQSQSLAVPSMPGNKDIVAVSLNENQGKIAESSSDRQRKNSLPLEKRSNLAQQSPPKSKRNFFEGFKNTLRPKSKTDSGLNSVNGSAPVSLSSSHSLDSSTVSAHLHARQELSLNKDSDMLRRWSETNSSRTGRPSSVSDLPDDVVH</sequence>
<dbReference type="PROSITE" id="PS50002">
    <property type="entry name" value="SH3"/>
    <property type="match status" value="1"/>
</dbReference>
<evidence type="ECO:0000313" key="10">
    <source>
        <dbReference type="EMBL" id="CAL1284955.1"/>
    </source>
</evidence>
<dbReference type="CDD" id="cd13241">
    <property type="entry name" value="PH2_Kalirin_Trio_p63RhoGEF"/>
    <property type="match status" value="1"/>
</dbReference>
<evidence type="ECO:0000313" key="11">
    <source>
        <dbReference type="Proteomes" id="UP001497382"/>
    </source>
</evidence>
<dbReference type="GO" id="GO:0005737">
    <property type="term" value="C:cytoplasm"/>
    <property type="evidence" value="ECO:0007669"/>
    <property type="project" value="UniProtKB-SubCell"/>
</dbReference>
<feature type="region of interest" description="Disordered" evidence="6">
    <location>
        <begin position="657"/>
        <end position="685"/>
    </location>
</feature>
<evidence type="ECO:0000256" key="3">
    <source>
        <dbReference type="ARBA" id="ARBA00022490"/>
    </source>
</evidence>
<dbReference type="EMBL" id="CAXIEN010000185">
    <property type="protein sequence ID" value="CAL1284955.1"/>
    <property type="molecule type" value="Genomic_DNA"/>
</dbReference>
<dbReference type="Gene3D" id="2.30.30.40">
    <property type="entry name" value="SH3 Domains"/>
    <property type="match status" value="1"/>
</dbReference>
<dbReference type="SUPFAM" id="SSF50044">
    <property type="entry name" value="SH3-domain"/>
    <property type="match status" value="1"/>
</dbReference>
<evidence type="ECO:0008006" key="12">
    <source>
        <dbReference type="Google" id="ProtNLM"/>
    </source>
</evidence>
<dbReference type="SMART" id="SM00233">
    <property type="entry name" value="PH"/>
    <property type="match status" value="1"/>
</dbReference>
<evidence type="ECO:0000259" key="8">
    <source>
        <dbReference type="PROSITE" id="PS50003"/>
    </source>
</evidence>
<evidence type="ECO:0000256" key="4">
    <source>
        <dbReference type="ARBA" id="ARBA00022658"/>
    </source>
</evidence>
<dbReference type="PROSITE" id="PS50003">
    <property type="entry name" value="PH_DOMAIN"/>
    <property type="match status" value="1"/>
</dbReference>
<dbReference type="GO" id="GO:0005085">
    <property type="term" value="F:guanyl-nucleotide exchange factor activity"/>
    <property type="evidence" value="ECO:0007669"/>
    <property type="project" value="UniProtKB-KW"/>
</dbReference>
<organism evidence="10 11">
    <name type="scientific">Larinioides sclopetarius</name>
    <dbReference type="NCBI Taxonomy" id="280406"/>
    <lineage>
        <taxon>Eukaryota</taxon>
        <taxon>Metazoa</taxon>
        <taxon>Ecdysozoa</taxon>
        <taxon>Arthropoda</taxon>
        <taxon>Chelicerata</taxon>
        <taxon>Arachnida</taxon>
        <taxon>Araneae</taxon>
        <taxon>Araneomorphae</taxon>
        <taxon>Entelegynae</taxon>
        <taxon>Araneoidea</taxon>
        <taxon>Araneidae</taxon>
        <taxon>Larinioides</taxon>
    </lineage>
</organism>
<feature type="region of interest" description="Disordered" evidence="6">
    <location>
        <begin position="200"/>
        <end position="296"/>
    </location>
</feature>
<feature type="compositionally biased region" description="Polar residues" evidence="6">
    <location>
        <begin position="22"/>
        <end position="33"/>
    </location>
</feature>
<dbReference type="Gene3D" id="1.20.900.10">
    <property type="entry name" value="Dbl homology (DH) domain"/>
    <property type="match status" value="1"/>
</dbReference>
<comment type="subcellular location">
    <subcellularLocation>
        <location evidence="1">Cytoplasm</location>
    </subcellularLocation>
</comment>
<dbReference type="SMART" id="SM00325">
    <property type="entry name" value="RhoGEF"/>
    <property type="match status" value="1"/>
</dbReference>
<gene>
    <name evidence="10" type="ORF">LARSCL_LOCUS13419</name>
</gene>
<dbReference type="InterPro" id="IPR035899">
    <property type="entry name" value="DBL_dom_sf"/>
</dbReference>
<dbReference type="SUPFAM" id="SSF50729">
    <property type="entry name" value="PH domain-like"/>
    <property type="match status" value="1"/>
</dbReference>
<accession>A0AAV2ANM0</accession>
<dbReference type="GO" id="GO:0007411">
    <property type="term" value="P:axon guidance"/>
    <property type="evidence" value="ECO:0007669"/>
    <property type="project" value="TreeGrafter"/>
</dbReference>
<dbReference type="PROSITE" id="PS50010">
    <property type="entry name" value="DH_2"/>
    <property type="match status" value="1"/>
</dbReference>
<feature type="compositionally biased region" description="Polar residues" evidence="6">
    <location>
        <begin position="259"/>
        <end position="273"/>
    </location>
</feature>
<feature type="compositionally biased region" description="Acidic residues" evidence="6">
    <location>
        <begin position="219"/>
        <end position="234"/>
    </location>
</feature>
<proteinExistence type="predicted"/>
<keyword evidence="2 5" id="KW-0728">SH3 domain</keyword>
<evidence type="ECO:0000256" key="1">
    <source>
        <dbReference type="ARBA" id="ARBA00004496"/>
    </source>
</evidence>
<feature type="compositionally biased region" description="Basic and acidic residues" evidence="6">
    <location>
        <begin position="750"/>
        <end position="765"/>
    </location>
</feature>
<dbReference type="PANTHER" id="PTHR22826:SF106">
    <property type="entry name" value="TRIO, ISOFORM A"/>
    <property type="match status" value="1"/>
</dbReference>
<dbReference type="Pfam" id="PF00621">
    <property type="entry name" value="RhoGEF"/>
    <property type="match status" value="1"/>
</dbReference>
<dbReference type="InterPro" id="IPR051336">
    <property type="entry name" value="RhoGEF_Guanine_NuclExch_SF"/>
</dbReference>
<feature type="domain" description="DH" evidence="9">
    <location>
        <begin position="308"/>
        <end position="489"/>
    </location>
</feature>
<feature type="compositionally biased region" description="Polar residues" evidence="6">
    <location>
        <begin position="843"/>
        <end position="856"/>
    </location>
</feature>
<evidence type="ECO:0000259" key="7">
    <source>
        <dbReference type="PROSITE" id="PS50002"/>
    </source>
</evidence>
<feature type="domain" description="PH" evidence="8">
    <location>
        <begin position="507"/>
        <end position="614"/>
    </location>
</feature>
<feature type="compositionally biased region" description="Basic and acidic residues" evidence="6">
    <location>
        <begin position="825"/>
        <end position="842"/>
    </location>
</feature>
<evidence type="ECO:0000256" key="6">
    <source>
        <dbReference type="SAM" id="MobiDB-lite"/>
    </source>
</evidence>
<dbReference type="SUPFAM" id="SSF48065">
    <property type="entry name" value="DBL homology domain (DH-domain)"/>
    <property type="match status" value="1"/>
</dbReference>
<dbReference type="AlphaFoldDB" id="A0AAV2ANM0"/>
<evidence type="ECO:0000256" key="5">
    <source>
        <dbReference type="PROSITE-ProRule" id="PRU00192"/>
    </source>
</evidence>
<reference evidence="10 11" key="1">
    <citation type="submission" date="2024-04" db="EMBL/GenBank/DDBJ databases">
        <authorList>
            <person name="Rising A."/>
            <person name="Reimegard J."/>
            <person name="Sonavane S."/>
            <person name="Akerstrom W."/>
            <person name="Nylinder S."/>
            <person name="Hedman E."/>
            <person name="Kallberg Y."/>
        </authorList>
    </citation>
    <scope>NUCLEOTIDE SEQUENCE [LARGE SCALE GENOMIC DNA]</scope>
</reference>
<dbReference type="CDD" id="cd00160">
    <property type="entry name" value="RhoGEF"/>
    <property type="match status" value="1"/>
</dbReference>
<dbReference type="GO" id="GO:0019898">
    <property type="term" value="C:extrinsic component of membrane"/>
    <property type="evidence" value="ECO:0007669"/>
    <property type="project" value="TreeGrafter"/>
</dbReference>
<keyword evidence="11" id="KW-1185">Reference proteome</keyword>